<protein>
    <recommendedName>
        <fullName evidence="3">SUKH-4 immunity protein of toxin-antitoxin system</fullName>
    </recommendedName>
</protein>
<dbReference type="Proteomes" id="UP001170954">
    <property type="component" value="Unassembled WGS sequence"/>
</dbReference>
<sequence>MAAYQLTEVELRELINKLGLPKIVTDIYDENVSDDVFEEEIGDSYSKPLSILDLSAEEQMTYRVDRFKPILELRNYDIIAYDIERKGFIVYGLEEDIEDPIVLNWDGVFLYEVVFWYELELDEDSIMHLADLFNLKYAEEIVESLYEAEDNDEVSTFEDQDVWMANMINKLNMRVQ</sequence>
<comment type="caution">
    <text evidence="1">The sequence shown here is derived from an EMBL/GenBank/DDBJ whole genome shotgun (WGS) entry which is preliminary data.</text>
</comment>
<accession>A0ABT7NHW1</accession>
<organism evidence="1 2">
    <name type="scientific">Sphingobacterium hotanense</name>
    <dbReference type="NCBI Taxonomy" id="649196"/>
    <lineage>
        <taxon>Bacteria</taxon>
        <taxon>Pseudomonadati</taxon>
        <taxon>Bacteroidota</taxon>
        <taxon>Sphingobacteriia</taxon>
        <taxon>Sphingobacteriales</taxon>
        <taxon>Sphingobacteriaceae</taxon>
        <taxon>Sphingobacterium</taxon>
    </lineage>
</organism>
<keyword evidence="2" id="KW-1185">Reference proteome</keyword>
<name>A0ABT7NHW1_9SPHI</name>
<reference evidence="1" key="2">
    <citation type="journal article" date="2022" name="Sci. Total Environ.">
        <title>Prevalence, transmission, and molecular epidemiology of tet(X)-positive bacteria among humans, animals, and environmental niches in China: An epidemiological, and genomic-based study.</title>
        <authorList>
            <person name="Dong N."/>
            <person name="Zeng Y."/>
            <person name="Cai C."/>
            <person name="Sun C."/>
            <person name="Lu J."/>
            <person name="Liu C."/>
            <person name="Zhou H."/>
            <person name="Sun Q."/>
            <person name="Shu L."/>
            <person name="Wang H."/>
            <person name="Wang Y."/>
            <person name="Wang S."/>
            <person name="Wu C."/>
            <person name="Chan E.W."/>
            <person name="Chen G."/>
            <person name="Shen Z."/>
            <person name="Chen S."/>
            <person name="Zhang R."/>
        </authorList>
    </citation>
    <scope>NUCLEOTIDE SEQUENCE</scope>
    <source>
        <strain evidence="1">R1692</strain>
    </source>
</reference>
<evidence type="ECO:0000313" key="1">
    <source>
        <dbReference type="EMBL" id="MDM1046780.1"/>
    </source>
</evidence>
<proteinExistence type="predicted"/>
<reference evidence="1" key="1">
    <citation type="submission" date="2020-06" db="EMBL/GenBank/DDBJ databases">
        <authorList>
            <person name="Dong N."/>
        </authorList>
    </citation>
    <scope>NUCLEOTIDE SEQUENCE</scope>
    <source>
        <strain evidence="1">R1692</strain>
    </source>
</reference>
<dbReference type="EMBL" id="JACAGK010000001">
    <property type="protein sequence ID" value="MDM1046780.1"/>
    <property type="molecule type" value="Genomic_DNA"/>
</dbReference>
<dbReference type="RefSeq" id="WP_286650135.1">
    <property type="nucleotide sequence ID" value="NZ_JACAGK010000001.1"/>
</dbReference>
<gene>
    <name evidence="1" type="ORF">HX018_00755</name>
</gene>
<evidence type="ECO:0008006" key="3">
    <source>
        <dbReference type="Google" id="ProtNLM"/>
    </source>
</evidence>
<evidence type="ECO:0000313" key="2">
    <source>
        <dbReference type="Proteomes" id="UP001170954"/>
    </source>
</evidence>